<dbReference type="GO" id="GO:0004165">
    <property type="term" value="F:delta(3)-delta(2)-enoyl-CoA isomerase activity"/>
    <property type="evidence" value="ECO:0007669"/>
    <property type="project" value="TreeGrafter"/>
</dbReference>
<dbReference type="Pfam" id="PF00378">
    <property type="entry name" value="ECH_1"/>
    <property type="match status" value="1"/>
</dbReference>
<reference evidence="2" key="1">
    <citation type="submission" date="2012-11" db="EMBL/GenBank/DDBJ databases">
        <authorList>
            <person name="Lucero-Rivera Y.E."/>
            <person name="Tovar-Ramirez D."/>
        </authorList>
    </citation>
    <scope>NUCLEOTIDE SEQUENCE [LARGE SCALE GENOMIC DNA]</scope>
    <source>
        <strain evidence="2">Araruama</strain>
    </source>
</reference>
<evidence type="ECO:0000313" key="2">
    <source>
        <dbReference type="Proteomes" id="UP000189670"/>
    </source>
</evidence>
<keyword evidence="1" id="KW-0413">Isomerase</keyword>
<comment type="caution">
    <text evidence="1">The sequence shown here is derived from an EMBL/GenBank/DDBJ whole genome shotgun (WGS) entry which is preliminary data.</text>
</comment>
<dbReference type="CDD" id="cd06558">
    <property type="entry name" value="crotonase-like"/>
    <property type="match status" value="1"/>
</dbReference>
<organism evidence="1 2">
    <name type="scientific">Candidatus Magnetoglobus multicellularis str. Araruama</name>
    <dbReference type="NCBI Taxonomy" id="890399"/>
    <lineage>
        <taxon>Bacteria</taxon>
        <taxon>Pseudomonadati</taxon>
        <taxon>Thermodesulfobacteriota</taxon>
        <taxon>Desulfobacteria</taxon>
        <taxon>Desulfobacterales</taxon>
        <taxon>Desulfobacteraceae</taxon>
        <taxon>Candidatus Magnetoglobus</taxon>
    </lineage>
</organism>
<dbReference type="EMBL" id="ATBP01002856">
    <property type="protein sequence ID" value="ETR65404.1"/>
    <property type="molecule type" value="Genomic_DNA"/>
</dbReference>
<dbReference type="AlphaFoldDB" id="A0A1V1NS66"/>
<accession>A0A1V1NS66</accession>
<dbReference type="PANTHER" id="PTHR11941">
    <property type="entry name" value="ENOYL-COA HYDRATASE-RELATED"/>
    <property type="match status" value="1"/>
</dbReference>
<dbReference type="InterPro" id="IPR029045">
    <property type="entry name" value="ClpP/crotonase-like_dom_sf"/>
</dbReference>
<proteinExistence type="predicted"/>
<gene>
    <name evidence="1" type="ORF">OMM_06053</name>
</gene>
<dbReference type="PANTHER" id="PTHR11941:SF75">
    <property type="entry name" value="ENOYL-COA HYDRATASE_ISOMERASE FAMILY PROTEIN"/>
    <property type="match status" value="1"/>
</dbReference>
<sequence>MALVEYELDENVAIVTFNDGENRFNPSFLDAVLSVLDDIEQNTEANVLVVKSAHEKIFSNGIDLEWLYPYVQKKDLDTCKSFFYKLNDVFKRVLMYPMPTIAAMNGHSFAGGAILSCAFDFRFMRTGRGFFCFPEVDLGIPFLPGMTALLDKAIPKYKMIEMQLTGVRLPAEECEKHNIIVKACPLEELMTEVLTFAKAQNKRRIVVQELKKVLYKSIVHALDEEDHPLIESGRFNV</sequence>
<dbReference type="Gene3D" id="3.90.226.10">
    <property type="entry name" value="2-enoyl-CoA Hydratase, Chain A, domain 1"/>
    <property type="match status" value="1"/>
</dbReference>
<dbReference type="Proteomes" id="UP000189670">
    <property type="component" value="Unassembled WGS sequence"/>
</dbReference>
<dbReference type="SUPFAM" id="SSF52096">
    <property type="entry name" value="ClpP/crotonase"/>
    <property type="match status" value="1"/>
</dbReference>
<protein>
    <submittedName>
        <fullName evidence="1">Enoyl-CoA hydratase/isomerase</fullName>
    </submittedName>
</protein>
<dbReference type="InterPro" id="IPR001753">
    <property type="entry name" value="Enoyl-CoA_hydra/iso"/>
</dbReference>
<dbReference type="GO" id="GO:0006635">
    <property type="term" value="P:fatty acid beta-oxidation"/>
    <property type="evidence" value="ECO:0007669"/>
    <property type="project" value="TreeGrafter"/>
</dbReference>
<name>A0A1V1NS66_9BACT</name>
<evidence type="ECO:0000313" key="1">
    <source>
        <dbReference type="EMBL" id="ETR65404.1"/>
    </source>
</evidence>